<dbReference type="PANTHER" id="PTHR47706:SF6">
    <property type="entry name" value="NMRA-LIKE FAMILY PROTEIN (AFU_ORTHOLOGUE AFUA_6G00280)"/>
    <property type="match status" value="1"/>
</dbReference>
<dbReference type="CDD" id="cd05259">
    <property type="entry name" value="PCBER_SDR_a"/>
    <property type="match status" value="1"/>
</dbReference>
<dbReference type="InterPro" id="IPR045312">
    <property type="entry name" value="PCBER-like"/>
</dbReference>
<dbReference type="SUPFAM" id="SSF51735">
    <property type="entry name" value="NAD(P)-binding Rossmann-fold domains"/>
    <property type="match status" value="2"/>
</dbReference>
<comment type="caution">
    <text evidence="6">The sequence shown here is derived from an EMBL/GenBank/DDBJ whole genome shotgun (WGS) entry which is preliminary data.</text>
</comment>
<gene>
    <name evidence="6" type="ORF">FTJAE_12157</name>
</gene>
<evidence type="ECO:0000259" key="4">
    <source>
        <dbReference type="Pfam" id="PF05368"/>
    </source>
</evidence>
<dbReference type="AlphaFoldDB" id="A0A8H5VCS8"/>
<keyword evidence="2" id="KW-0521">NADP</keyword>
<dbReference type="OrthoDB" id="419598at2759"/>
<accession>A0A8H5VCS8</accession>
<evidence type="ECO:0000313" key="6">
    <source>
        <dbReference type="EMBL" id="KAF5618796.1"/>
    </source>
</evidence>
<feature type="domain" description="NmrA-like" evidence="4">
    <location>
        <begin position="2"/>
        <end position="241"/>
    </location>
</feature>
<dbReference type="GeneID" id="59297446"/>
<dbReference type="Gene3D" id="3.40.50.720">
    <property type="entry name" value="NAD(P)-binding Rossmann-like Domain"/>
    <property type="match status" value="2"/>
</dbReference>
<comment type="similarity">
    <text evidence="1">Belongs to the NmrA-type oxidoreductase family. Isoflavone reductase subfamily.</text>
</comment>
<dbReference type="Proteomes" id="UP000530670">
    <property type="component" value="Unassembled WGS sequence"/>
</dbReference>
<keyword evidence="3" id="KW-0560">Oxidoreductase</keyword>
<reference evidence="6 7" key="1">
    <citation type="submission" date="2020-05" db="EMBL/GenBank/DDBJ databases">
        <title>Identification and distribution of gene clusters putatively required for synthesis of sphingolipid metabolism inhibitors in phylogenetically diverse species of the filamentous fungus Fusarium.</title>
        <authorList>
            <person name="Kim H.-S."/>
            <person name="Busman M."/>
            <person name="Brown D.W."/>
            <person name="Divon H."/>
            <person name="Uhlig S."/>
            <person name="Proctor R.H."/>
        </authorList>
    </citation>
    <scope>NUCLEOTIDE SEQUENCE [LARGE SCALE GENOMIC DNA]</scope>
    <source>
        <strain evidence="6 7">NRRL 66243</strain>
    </source>
</reference>
<organism evidence="6 7">
    <name type="scientific">Fusarium tjaetaba</name>
    <dbReference type="NCBI Taxonomy" id="1567544"/>
    <lineage>
        <taxon>Eukaryota</taxon>
        <taxon>Fungi</taxon>
        <taxon>Dikarya</taxon>
        <taxon>Ascomycota</taxon>
        <taxon>Pezizomycotina</taxon>
        <taxon>Sordariomycetes</taxon>
        <taxon>Hypocreomycetidae</taxon>
        <taxon>Hypocreales</taxon>
        <taxon>Nectriaceae</taxon>
        <taxon>Fusarium</taxon>
        <taxon>Fusarium fujikuroi species complex</taxon>
    </lineage>
</organism>
<dbReference type="InterPro" id="IPR016040">
    <property type="entry name" value="NAD(P)-bd_dom"/>
</dbReference>
<evidence type="ECO:0000256" key="2">
    <source>
        <dbReference type="ARBA" id="ARBA00022857"/>
    </source>
</evidence>
<dbReference type="InterPro" id="IPR008030">
    <property type="entry name" value="NmrA-like"/>
</dbReference>
<dbReference type="Pfam" id="PF05368">
    <property type="entry name" value="NmrA"/>
    <property type="match status" value="1"/>
</dbReference>
<dbReference type="RefSeq" id="XP_037200805.1">
    <property type="nucleotide sequence ID" value="XM_037345176.1"/>
</dbReference>
<evidence type="ECO:0000256" key="1">
    <source>
        <dbReference type="ARBA" id="ARBA00005725"/>
    </source>
</evidence>
<dbReference type="EMBL" id="JAAQRI010000321">
    <property type="protein sequence ID" value="KAF5618796.1"/>
    <property type="molecule type" value="Genomic_DNA"/>
</dbReference>
<dbReference type="InterPro" id="IPR051609">
    <property type="entry name" value="NmrA/Isoflavone_reductase-like"/>
</dbReference>
<sequence>MKVAILGATGETGTSILNALLDSTEPRYEITALVRKSSLEKPEALALKEKGINVVAADLSGPEDELARVLDGINTVISAISATGLLAQTPLINAAQAAGVKRFLPCCFAPVMPAGGILELRDIMKKKEQVINHVKKVKLPYTIVDIGYWYQLMLPRLPSGRVDYALPITLGGIPGDGNTPCAFTDLPDIGRWIARIIADPRTLNKMVFAYNTVLTMNQAYDLLEEASGEKIERNYISEAAVMEGVARAEANCPPADSFDYFDVVKYQYFNALGIRGYNTPEYARYLGYVDATELYPDMKVTAPDVYCERLLSGKATMIYQRLMSAAHSSASTKVGKEAIRILLASPASLTIRGIYRDTSKAPDEHTSHPNFSSVKGDVASEDSLDFSNSDAVLYVPPPTYEDIDQSEWAKQTANNVKGALKRSGVERLVVLSGLGSQNDHGIGFVRLNHHTDNILKGSVPEVTILQSTHFQEEFEYMFQMPLGDPPTISSWIAPRDFKVPIVSLKDVGEVCAKNLLTKLESPSPQVIKVFGPRAYSSIDLRDMFEEITANKVELRLAQGEDLKAFFRQIMPEHCISDFMEMIESSLPGGLVAMEYEADENTVTGKVDMLEVFRELGDKYGCSK</sequence>
<name>A0A8H5VCS8_9HYPO</name>
<dbReference type="Pfam" id="PF13460">
    <property type="entry name" value="NAD_binding_10"/>
    <property type="match status" value="1"/>
</dbReference>
<feature type="domain" description="NAD(P)-binding" evidence="5">
    <location>
        <begin position="330"/>
        <end position="471"/>
    </location>
</feature>
<dbReference type="GO" id="GO:0016491">
    <property type="term" value="F:oxidoreductase activity"/>
    <property type="evidence" value="ECO:0007669"/>
    <property type="project" value="UniProtKB-KW"/>
</dbReference>
<protein>
    <submittedName>
        <fullName evidence="6">Isoflavone reductase P3</fullName>
    </submittedName>
</protein>
<dbReference type="PANTHER" id="PTHR47706">
    <property type="entry name" value="NMRA-LIKE FAMILY PROTEIN"/>
    <property type="match status" value="1"/>
</dbReference>
<evidence type="ECO:0000313" key="7">
    <source>
        <dbReference type="Proteomes" id="UP000530670"/>
    </source>
</evidence>
<dbReference type="InterPro" id="IPR036291">
    <property type="entry name" value="NAD(P)-bd_dom_sf"/>
</dbReference>
<proteinExistence type="inferred from homology"/>
<evidence type="ECO:0000259" key="5">
    <source>
        <dbReference type="Pfam" id="PF13460"/>
    </source>
</evidence>
<keyword evidence="7" id="KW-1185">Reference proteome</keyword>
<dbReference type="Gene3D" id="3.90.25.10">
    <property type="entry name" value="UDP-galactose 4-epimerase, domain 1"/>
    <property type="match status" value="2"/>
</dbReference>
<evidence type="ECO:0000256" key="3">
    <source>
        <dbReference type="ARBA" id="ARBA00023002"/>
    </source>
</evidence>